<dbReference type="InterPro" id="IPR041698">
    <property type="entry name" value="Methyltransf_25"/>
</dbReference>
<gene>
    <name evidence="2" type="ORF">POCULU_LOCUS3694</name>
</gene>
<protein>
    <submittedName>
        <fullName evidence="2">9620_t:CDS:1</fullName>
    </submittedName>
</protein>
<dbReference type="PANTHER" id="PTHR43591:SF24">
    <property type="entry name" value="2-METHOXY-6-POLYPRENYL-1,4-BENZOQUINOL METHYLASE, MITOCHONDRIAL"/>
    <property type="match status" value="1"/>
</dbReference>
<evidence type="ECO:0000259" key="1">
    <source>
        <dbReference type="Pfam" id="PF13649"/>
    </source>
</evidence>
<reference evidence="2" key="1">
    <citation type="submission" date="2021-06" db="EMBL/GenBank/DDBJ databases">
        <authorList>
            <person name="Kallberg Y."/>
            <person name="Tangrot J."/>
            <person name="Rosling A."/>
        </authorList>
    </citation>
    <scope>NUCLEOTIDE SEQUENCE</scope>
    <source>
        <strain evidence="2">IA702</strain>
    </source>
</reference>
<dbReference type="SUPFAM" id="SSF53335">
    <property type="entry name" value="S-adenosyl-L-methionine-dependent methyltransferases"/>
    <property type="match status" value="1"/>
</dbReference>
<dbReference type="Proteomes" id="UP000789572">
    <property type="component" value="Unassembled WGS sequence"/>
</dbReference>
<dbReference type="GO" id="GO:0008168">
    <property type="term" value="F:methyltransferase activity"/>
    <property type="evidence" value="ECO:0007669"/>
    <property type="project" value="TreeGrafter"/>
</dbReference>
<dbReference type="Gene3D" id="3.40.50.150">
    <property type="entry name" value="Vaccinia Virus protein VP39"/>
    <property type="match status" value="1"/>
</dbReference>
<dbReference type="AlphaFoldDB" id="A0A9N9AC52"/>
<proteinExistence type="predicted"/>
<organism evidence="2 3">
    <name type="scientific">Paraglomus occultum</name>
    <dbReference type="NCBI Taxonomy" id="144539"/>
    <lineage>
        <taxon>Eukaryota</taxon>
        <taxon>Fungi</taxon>
        <taxon>Fungi incertae sedis</taxon>
        <taxon>Mucoromycota</taxon>
        <taxon>Glomeromycotina</taxon>
        <taxon>Glomeromycetes</taxon>
        <taxon>Paraglomerales</taxon>
        <taxon>Paraglomeraceae</taxon>
        <taxon>Paraglomus</taxon>
    </lineage>
</organism>
<name>A0A9N9AC52_9GLOM</name>
<accession>A0A9N9AC52</accession>
<dbReference type="EMBL" id="CAJVPJ010000426">
    <property type="protein sequence ID" value="CAG8523406.1"/>
    <property type="molecule type" value="Genomic_DNA"/>
</dbReference>
<feature type="domain" description="Methyltransferase" evidence="1">
    <location>
        <begin position="107"/>
        <end position="198"/>
    </location>
</feature>
<comment type="caution">
    <text evidence="2">The sequence shown here is derived from an EMBL/GenBank/DDBJ whole genome shotgun (WGS) entry which is preliminary data.</text>
</comment>
<evidence type="ECO:0000313" key="3">
    <source>
        <dbReference type="Proteomes" id="UP000789572"/>
    </source>
</evidence>
<keyword evidence="3" id="KW-1185">Reference proteome</keyword>
<sequence length="328" mass="36837">MSFRISPTSSVDNFDYENTDSEASSTHSVASLFDPIKEAAMTPFNLFDQFIEIDGRYYFNDKELKTYLPSDRQEHARTRVQLYVYKLLWGGHFSSPITEELALGINVLDVGCGGGSWISAMATNFPLSSFVGIDISPLFPEDNPPNSAFIKCDVHDGLPFPSNSFDFIFQGFLVVSIDWQSWSEKVIKELIRVTKPGGYIEIMDMDAEAMNPGEIGRKYNHIMSTKFADAGINTMSSSGVVKAFGEHKREVTVEAVRKKKYYLGKHGGKLGEMALACYIQALESMGAFIGPLFDVTEDGYKQLLTDYYDELNNCNSFMTCYRIIVKKK</sequence>
<dbReference type="InterPro" id="IPR029063">
    <property type="entry name" value="SAM-dependent_MTases_sf"/>
</dbReference>
<dbReference type="OrthoDB" id="506498at2759"/>
<dbReference type="Pfam" id="PF13649">
    <property type="entry name" value="Methyltransf_25"/>
    <property type="match status" value="1"/>
</dbReference>
<dbReference type="CDD" id="cd02440">
    <property type="entry name" value="AdoMet_MTases"/>
    <property type="match status" value="1"/>
</dbReference>
<evidence type="ECO:0000313" key="2">
    <source>
        <dbReference type="EMBL" id="CAG8523406.1"/>
    </source>
</evidence>
<dbReference type="PANTHER" id="PTHR43591">
    <property type="entry name" value="METHYLTRANSFERASE"/>
    <property type="match status" value="1"/>
</dbReference>